<dbReference type="STRING" id="139825.A0A401GYD5"/>
<dbReference type="RefSeq" id="XP_027618130.1">
    <property type="nucleotide sequence ID" value="XM_027762329.1"/>
</dbReference>
<dbReference type="SUPFAM" id="SSF49764">
    <property type="entry name" value="HSP20-like chaperones"/>
    <property type="match status" value="1"/>
</dbReference>
<proteinExistence type="inferred from homology"/>
<evidence type="ECO:0000313" key="6">
    <source>
        <dbReference type="Proteomes" id="UP000287166"/>
    </source>
</evidence>
<dbReference type="InterPro" id="IPR031107">
    <property type="entry name" value="Small_HSP"/>
</dbReference>
<dbReference type="InParanoid" id="A0A401GYD5"/>
<dbReference type="Proteomes" id="UP000287166">
    <property type="component" value="Unassembled WGS sequence"/>
</dbReference>
<evidence type="ECO:0000256" key="1">
    <source>
        <dbReference type="ARBA" id="ARBA00023016"/>
    </source>
</evidence>
<dbReference type="InterPro" id="IPR002068">
    <property type="entry name" value="A-crystallin/Hsp20_dom"/>
</dbReference>
<evidence type="ECO:0000259" key="4">
    <source>
        <dbReference type="PROSITE" id="PS01031"/>
    </source>
</evidence>
<feature type="domain" description="SHSP" evidence="4">
    <location>
        <begin position="38"/>
        <end position="150"/>
    </location>
</feature>
<dbReference type="PROSITE" id="PS01031">
    <property type="entry name" value="SHSP"/>
    <property type="match status" value="1"/>
</dbReference>
<comment type="caution">
    <text evidence="5">The sequence shown here is derived from an EMBL/GenBank/DDBJ whole genome shotgun (WGS) entry which is preliminary data.</text>
</comment>
<evidence type="ECO:0000256" key="3">
    <source>
        <dbReference type="RuleBase" id="RU003616"/>
    </source>
</evidence>
<dbReference type="GeneID" id="38784134"/>
<dbReference type="FunCoup" id="A0A401GYD5">
    <property type="interactions" value="171"/>
</dbReference>
<protein>
    <submittedName>
        <fullName evidence="5">Heat shock protein</fullName>
    </submittedName>
</protein>
<dbReference type="Gene3D" id="2.60.40.790">
    <property type="match status" value="1"/>
</dbReference>
<dbReference type="InterPro" id="IPR008978">
    <property type="entry name" value="HSP20-like_chaperone"/>
</dbReference>
<reference evidence="5 6" key="1">
    <citation type="journal article" date="2018" name="Sci. Rep.">
        <title>Genome sequence of the cauliflower mushroom Sparassis crispa (Hanabiratake) and its association with beneficial usage.</title>
        <authorList>
            <person name="Kiyama R."/>
            <person name="Furutani Y."/>
            <person name="Kawaguchi K."/>
            <person name="Nakanishi T."/>
        </authorList>
    </citation>
    <scope>NUCLEOTIDE SEQUENCE [LARGE SCALE GENOMIC DNA]</scope>
</reference>
<sequence>MARHRIFYDSLPFSQLDRLIEEALTSEQRSNDNFQLMNGSQIWRPRMDVHEDLKHNRAIATFELPGLQHQDVGLEFLNGNLTVSGELKPPAGINIRAGVRERRYGKFARVLFLPSDVKPEDIKAAMENGILTVKYPLTSARHEPPKIADP</sequence>
<dbReference type="OrthoDB" id="1431247at2759"/>
<keyword evidence="6" id="KW-1185">Reference proteome</keyword>
<evidence type="ECO:0000313" key="5">
    <source>
        <dbReference type="EMBL" id="GBE87217.1"/>
    </source>
</evidence>
<name>A0A401GYD5_9APHY</name>
<gene>
    <name evidence="5" type="ORF">SCP_1004640</name>
</gene>
<dbReference type="PANTHER" id="PTHR11527">
    <property type="entry name" value="HEAT-SHOCK PROTEIN 20 FAMILY MEMBER"/>
    <property type="match status" value="1"/>
</dbReference>
<dbReference type="AlphaFoldDB" id="A0A401GYD5"/>
<accession>A0A401GYD5</accession>
<dbReference type="CDD" id="cd06464">
    <property type="entry name" value="ACD_sHsps-like"/>
    <property type="match status" value="1"/>
</dbReference>
<dbReference type="EMBL" id="BFAD01000010">
    <property type="protein sequence ID" value="GBE87217.1"/>
    <property type="molecule type" value="Genomic_DNA"/>
</dbReference>
<organism evidence="5 6">
    <name type="scientific">Sparassis crispa</name>
    <dbReference type="NCBI Taxonomy" id="139825"/>
    <lineage>
        <taxon>Eukaryota</taxon>
        <taxon>Fungi</taxon>
        <taxon>Dikarya</taxon>
        <taxon>Basidiomycota</taxon>
        <taxon>Agaricomycotina</taxon>
        <taxon>Agaricomycetes</taxon>
        <taxon>Polyporales</taxon>
        <taxon>Sparassidaceae</taxon>
        <taxon>Sparassis</taxon>
    </lineage>
</organism>
<comment type="similarity">
    <text evidence="2 3">Belongs to the small heat shock protein (HSP20) family.</text>
</comment>
<evidence type="ECO:0000256" key="2">
    <source>
        <dbReference type="PROSITE-ProRule" id="PRU00285"/>
    </source>
</evidence>
<dbReference type="Pfam" id="PF00011">
    <property type="entry name" value="HSP20"/>
    <property type="match status" value="1"/>
</dbReference>
<keyword evidence="1 5" id="KW-0346">Stress response</keyword>